<reference evidence="1" key="1">
    <citation type="submission" date="2022-10" db="EMBL/GenBank/DDBJ databases">
        <title>Culturing micro-colonial fungi from biological soil crusts in the Mojave desert and describing Neophaeococcomyces mojavensis, and introducing the new genera and species Taxawa tesnikishii.</title>
        <authorList>
            <person name="Kurbessoian T."/>
            <person name="Stajich J.E."/>
        </authorList>
    </citation>
    <scope>NUCLEOTIDE SEQUENCE</scope>
    <source>
        <strain evidence="1">TK_41</strain>
    </source>
</reference>
<evidence type="ECO:0000313" key="2">
    <source>
        <dbReference type="Proteomes" id="UP001172673"/>
    </source>
</evidence>
<comment type="caution">
    <text evidence="1">The sequence shown here is derived from an EMBL/GenBank/DDBJ whole genome shotgun (WGS) entry which is preliminary data.</text>
</comment>
<proteinExistence type="predicted"/>
<dbReference type="EMBL" id="JAPDRK010000026">
    <property type="protein sequence ID" value="KAJ9602499.1"/>
    <property type="molecule type" value="Genomic_DNA"/>
</dbReference>
<gene>
    <name evidence="1" type="ORF">H2200_013042</name>
</gene>
<accession>A0AA38WWM7</accession>
<protein>
    <submittedName>
        <fullName evidence="1">Uncharacterized protein</fullName>
    </submittedName>
</protein>
<dbReference type="Proteomes" id="UP001172673">
    <property type="component" value="Unassembled WGS sequence"/>
</dbReference>
<organism evidence="1 2">
    <name type="scientific">Cladophialophora chaetospira</name>
    <dbReference type="NCBI Taxonomy" id="386627"/>
    <lineage>
        <taxon>Eukaryota</taxon>
        <taxon>Fungi</taxon>
        <taxon>Dikarya</taxon>
        <taxon>Ascomycota</taxon>
        <taxon>Pezizomycotina</taxon>
        <taxon>Eurotiomycetes</taxon>
        <taxon>Chaetothyriomycetidae</taxon>
        <taxon>Chaetothyriales</taxon>
        <taxon>Herpotrichiellaceae</taxon>
        <taxon>Cladophialophora</taxon>
    </lineage>
</organism>
<dbReference type="AlphaFoldDB" id="A0AA38WWM7"/>
<keyword evidence="2" id="KW-1185">Reference proteome</keyword>
<evidence type="ECO:0000313" key="1">
    <source>
        <dbReference type="EMBL" id="KAJ9602499.1"/>
    </source>
</evidence>
<name>A0AA38WWM7_9EURO</name>
<sequence length="143" mass="14928">MAPLAAILCGREPKLAEAMVRNLSPKIEVVHVCTTQETAMSEIPALLRGETITAASGLGTNAEGASRTDVSLIILGGGNSKDNVEEIKAAADAVKPLPLLWADVSKMSGGGRPSPEGIRDRIFECLEREGKDGGAPAPGIHMW</sequence>